<protein>
    <submittedName>
        <fullName evidence="2">Uncharacterized protein</fullName>
    </submittedName>
</protein>
<evidence type="ECO:0000256" key="1">
    <source>
        <dbReference type="SAM" id="MobiDB-lite"/>
    </source>
</evidence>
<evidence type="ECO:0000313" key="3">
    <source>
        <dbReference type="Proteomes" id="UP000284375"/>
    </source>
</evidence>
<comment type="caution">
    <text evidence="2">The sequence shown here is derived from an EMBL/GenBank/DDBJ whole genome shotgun (WGS) entry which is preliminary data.</text>
</comment>
<proteinExistence type="predicted"/>
<evidence type="ECO:0000313" key="2">
    <source>
        <dbReference type="EMBL" id="ROV97209.1"/>
    </source>
</evidence>
<keyword evidence="3" id="KW-1185">Reference proteome</keyword>
<reference evidence="2 3" key="1">
    <citation type="submission" date="2015-09" db="EMBL/GenBank/DDBJ databases">
        <title>Host preference determinants of Valsa canker pathogens revealed by comparative genomics.</title>
        <authorList>
            <person name="Yin Z."/>
            <person name="Huang L."/>
        </authorList>
    </citation>
    <scope>NUCLEOTIDE SEQUENCE [LARGE SCALE GENOMIC DNA]</scope>
    <source>
        <strain evidence="2 3">YSFL</strain>
    </source>
</reference>
<dbReference type="Proteomes" id="UP000284375">
    <property type="component" value="Unassembled WGS sequence"/>
</dbReference>
<dbReference type="EMBL" id="LJZO01000017">
    <property type="protein sequence ID" value="ROV97209.1"/>
    <property type="molecule type" value="Genomic_DNA"/>
</dbReference>
<feature type="compositionally biased region" description="Basic and acidic residues" evidence="1">
    <location>
        <begin position="316"/>
        <end position="348"/>
    </location>
</feature>
<sequence length="486" mass="55726">MATKNLTLHIFDTPQFRAYALRKVIAENTTLLDNHEVDSYGNMVFDGWSPTTISFWMTLLHSVDEEVDKCLNDFEVTIQQLWSIVSFYELHVRPKKDRDLVALQQAPVTGDRPEPEGPSLPTLKLRRWFSGWWTHHALEVRERDAADLAKLVMPAFYIGDPEVFMDITHDWFLYTTGRQSSVELTDESDDSGKGTLAIHHPVLGKLAAVRSNMINKIEDALPYDEEEDGLPRKRMNKSKRGGWTQPKVCQDPDWCPKEKTAAYYTALMATGCWPVGVAMQELSVYDILSGLREFNYIPYRHVPNLPTRAAARAKMPGKEDGKNGRNIREEGISENDSKCGDEPGKENSRPGLPKKPNDHGKRSVKRCHVCNDGAVKASFDRKVRSLFKSLLDEKQTTVRQECEPGQWVSKRMDDSFKGLCLDCLTKTKFESEDDDYWKHCRNFVFDNGCTVRHGQPTWYFSYMGRPEVLQQWAKKKREERGKGPIL</sequence>
<feature type="region of interest" description="Disordered" evidence="1">
    <location>
        <begin position="310"/>
        <end position="364"/>
    </location>
</feature>
<dbReference type="STRING" id="252740.A0A423W1J7"/>
<dbReference type="AlphaFoldDB" id="A0A423W1J7"/>
<gene>
    <name evidence="2" type="ORF">VSDG_04794</name>
</gene>
<accession>A0A423W1J7</accession>
<organism evidence="2 3">
    <name type="scientific">Cytospora chrysosperma</name>
    <name type="common">Cytospora canker fungus</name>
    <name type="synonym">Sphaeria chrysosperma</name>
    <dbReference type="NCBI Taxonomy" id="252740"/>
    <lineage>
        <taxon>Eukaryota</taxon>
        <taxon>Fungi</taxon>
        <taxon>Dikarya</taxon>
        <taxon>Ascomycota</taxon>
        <taxon>Pezizomycotina</taxon>
        <taxon>Sordariomycetes</taxon>
        <taxon>Sordariomycetidae</taxon>
        <taxon>Diaporthales</taxon>
        <taxon>Cytosporaceae</taxon>
        <taxon>Cytospora</taxon>
    </lineage>
</organism>
<name>A0A423W1J7_CYTCH</name>
<dbReference type="OrthoDB" id="268428at2759"/>